<evidence type="ECO:0000256" key="6">
    <source>
        <dbReference type="ARBA" id="ARBA00023242"/>
    </source>
</evidence>
<dbReference type="GO" id="GO:0006397">
    <property type="term" value="P:mRNA processing"/>
    <property type="evidence" value="ECO:0007669"/>
    <property type="project" value="UniProtKB-KW"/>
</dbReference>
<evidence type="ECO:0000256" key="7">
    <source>
        <dbReference type="ARBA" id="ARBA00047761"/>
    </source>
</evidence>
<dbReference type="EC" id="3.1.3.16" evidence="9"/>
<keyword evidence="4 9" id="KW-0378">Hydrolase</keyword>
<dbReference type="Gene3D" id="3.40.50.2300">
    <property type="match status" value="1"/>
</dbReference>
<dbReference type="GO" id="GO:0005634">
    <property type="term" value="C:nucleus"/>
    <property type="evidence" value="ECO:0007669"/>
    <property type="project" value="UniProtKB-SubCell"/>
</dbReference>
<evidence type="ECO:0000313" key="11">
    <source>
        <dbReference type="Proteomes" id="UP000789759"/>
    </source>
</evidence>
<keyword evidence="11" id="KW-1185">Reference proteome</keyword>
<gene>
    <name evidence="10" type="ORF">CPELLU_LOCUS20261</name>
</gene>
<evidence type="ECO:0000256" key="5">
    <source>
        <dbReference type="ARBA" id="ARBA00022912"/>
    </source>
</evidence>
<keyword evidence="5 9" id="KW-0904">Protein phosphatase</keyword>
<dbReference type="AlphaFoldDB" id="A0A9N9KFQ1"/>
<comment type="caution">
    <text evidence="10">The sequence shown here is derived from an EMBL/GenBank/DDBJ whole genome shotgun (WGS) entry which is preliminary data.</text>
</comment>
<dbReference type="OrthoDB" id="57957at2759"/>
<proteinExistence type="inferred from homology"/>
<evidence type="ECO:0000256" key="8">
    <source>
        <dbReference type="ARBA" id="ARBA00048336"/>
    </source>
</evidence>
<dbReference type="EMBL" id="CAJVQA010058229">
    <property type="protein sequence ID" value="CAG8826952.1"/>
    <property type="molecule type" value="Genomic_DNA"/>
</dbReference>
<name>A0A9N9KFQ1_9GLOM</name>
<feature type="non-terminal residue" evidence="10">
    <location>
        <position position="106"/>
    </location>
</feature>
<evidence type="ECO:0000256" key="3">
    <source>
        <dbReference type="ARBA" id="ARBA00022664"/>
    </source>
</evidence>
<comment type="function">
    <text evidence="9">Processively dephosphorylates Ser-5 of the heptad repeats YSPTSPS in the C-terminal domain of the largest RNA polymerase II subunit (RPB1).</text>
</comment>
<protein>
    <recommendedName>
        <fullName evidence="9">RNA polymerase II subunit A C-terminal domain phosphatase SSU72</fullName>
        <shortName evidence="9">CTD phosphatase SSU72</shortName>
        <ecNumber evidence="9">3.1.3.16</ecNumber>
    </recommendedName>
</protein>
<keyword evidence="6 9" id="KW-0539">Nucleus</keyword>
<dbReference type="InterPro" id="IPR006811">
    <property type="entry name" value="RNA_pol_II_suA"/>
</dbReference>
<evidence type="ECO:0000313" key="10">
    <source>
        <dbReference type="EMBL" id="CAG8826952.1"/>
    </source>
</evidence>
<feature type="non-terminal residue" evidence="10">
    <location>
        <position position="1"/>
    </location>
</feature>
<comment type="subunit">
    <text evidence="9">Component of the cleavage and polyadenylation factor (CPF) complex.</text>
</comment>
<keyword evidence="3 9" id="KW-0507">mRNA processing</keyword>
<comment type="function">
    <text evidence="9">Component of the cleavage and polyadenylation factor (CPF) complex, which plays a key role in polyadenylation-dependent pre-mRNA 3'-end formation and cooperates with cleavage factors including the CFIA complex and NAB4/CFIB. SSU72 is required for 3'-end formation of snoRNAs.</text>
</comment>
<comment type="subcellular location">
    <subcellularLocation>
        <location evidence="1 9">Nucleus</location>
    </subcellularLocation>
</comment>
<comment type="catalytic activity">
    <reaction evidence="8 9">
        <text>O-phospho-L-threonyl-[protein] + H2O = L-threonyl-[protein] + phosphate</text>
        <dbReference type="Rhea" id="RHEA:47004"/>
        <dbReference type="Rhea" id="RHEA-COMP:11060"/>
        <dbReference type="Rhea" id="RHEA-COMP:11605"/>
        <dbReference type="ChEBI" id="CHEBI:15377"/>
        <dbReference type="ChEBI" id="CHEBI:30013"/>
        <dbReference type="ChEBI" id="CHEBI:43474"/>
        <dbReference type="ChEBI" id="CHEBI:61977"/>
        <dbReference type="EC" id="3.1.3.16"/>
    </reaction>
</comment>
<comment type="catalytic activity">
    <reaction evidence="7 9">
        <text>O-phospho-L-seryl-[protein] + H2O = L-seryl-[protein] + phosphate</text>
        <dbReference type="Rhea" id="RHEA:20629"/>
        <dbReference type="Rhea" id="RHEA-COMP:9863"/>
        <dbReference type="Rhea" id="RHEA-COMP:11604"/>
        <dbReference type="ChEBI" id="CHEBI:15377"/>
        <dbReference type="ChEBI" id="CHEBI:29999"/>
        <dbReference type="ChEBI" id="CHEBI:43474"/>
        <dbReference type="ChEBI" id="CHEBI:83421"/>
        <dbReference type="EC" id="3.1.3.16"/>
    </reaction>
</comment>
<evidence type="ECO:0000256" key="2">
    <source>
        <dbReference type="ARBA" id="ARBA00008978"/>
    </source>
</evidence>
<dbReference type="Pfam" id="PF04722">
    <property type="entry name" value="Ssu72"/>
    <property type="match status" value="1"/>
</dbReference>
<evidence type="ECO:0000256" key="9">
    <source>
        <dbReference type="RuleBase" id="RU369031"/>
    </source>
</evidence>
<accession>A0A9N9KFQ1</accession>
<evidence type="ECO:0000256" key="1">
    <source>
        <dbReference type="ARBA" id="ARBA00004123"/>
    </source>
</evidence>
<reference evidence="10" key="1">
    <citation type="submission" date="2021-06" db="EMBL/GenBank/DDBJ databases">
        <authorList>
            <person name="Kallberg Y."/>
            <person name="Tangrot J."/>
            <person name="Rosling A."/>
        </authorList>
    </citation>
    <scope>NUCLEOTIDE SEQUENCE</scope>
    <source>
        <strain evidence="10">FL966</strain>
    </source>
</reference>
<organism evidence="10 11">
    <name type="scientific">Cetraspora pellucida</name>
    <dbReference type="NCBI Taxonomy" id="1433469"/>
    <lineage>
        <taxon>Eukaryota</taxon>
        <taxon>Fungi</taxon>
        <taxon>Fungi incertae sedis</taxon>
        <taxon>Mucoromycota</taxon>
        <taxon>Glomeromycotina</taxon>
        <taxon>Glomeromycetes</taxon>
        <taxon>Diversisporales</taxon>
        <taxon>Gigasporaceae</taxon>
        <taxon>Cetraspora</taxon>
    </lineage>
</organism>
<dbReference type="PANTHER" id="PTHR20383">
    <property type="entry name" value="RNA POLYMERASE II SUBUNIT A C-TERMINAL DOMAIN PHOSPHATASE"/>
    <property type="match status" value="1"/>
</dbReference>
<dbReference type="Proteomes" id="UP000789759">
    <property type="component" value="Unassembled WGS sequence"/>
</dbReference>
<dbReference type="GO" id="GO:0004722">
    <property type="term" value="F:protein serine/threonine phosphatase activity"/>
    <property type="evidence" value="ECO:0007669"/>
    <property type="project" value="UniProtKB-UniRule"/>
</dbReference>
<comment type="similarity">
    <text evidence="2 9">Belongs to the SSU72 phosphatase family.</text>
</comment>
<sequence>RNRKIKLAPEQWSTDAKDSFDVIISCEERCYDVICEDMTERGGLRNKPAHVINIDIKDNHEDAMLGGRAILQLVQMIDNERVTDLDEEMPNILQEWQQKYKYDILH</sequence>
<evidence type="ECO:0000256" key="4">
    <source>
        <dbReference type="ARBA" id="ARBA00022801"/>
    </source>
</evidence>